<feature type="compositionally biased region" description="Basic and acidic residues" evidence="1">
    <location>
        <begin position="1"/>
        <end position="15"/>
    </location>
</feature>
<dbReference type="PANTHER" id="PTHR33143:SF76">
    <property type="entry name" value="VQ MOTIF-CONTAINING PROTEIN 8, CHLOROPLASTIC"/>
    <property type="match status" value="1"/>
</dbReference>
<gene>
    <name evidence="4" type="primary">LOC111288034</name>
</gene>
<name>A0A6P5Y271_DURZI</name>
<reference evidence="4" key="1">
    <citation type="submission" date="2025-08" db="UniProtKB">
        <authorList>
            <consortium name="RefSeq"/>
        </authorList>
    </citation>
    <scope>IDENTIFICATION</scope>
    <source>
        <tissue evidence="4">Fruit stalk</tissue>
    </source>
</reference>
<dbReference type="KEGG" id="dzi:111288034"/>
<dbReference type="AlphaFoldDB" id="A0A6P5Y271"/>
<proteinExistence type="predicted"/>
<dbReference type="InterPro" id="IPR008889">
    <property type="entry name" value="VQ"/>
</dbReference>
<dbReference type="GeneID" id="111288034"/>
<feature type="domain" description="VQ" evidence="2">
    <location>
        <begin position="63"/>
        <end position="85"/>
    </location>
</feature>
<dbReference type="PANTHER" id="PTHR33143">
    <property type="entry name" value="F16F4.1 PROTEIN-RELATED"/>
    <property type="match status" value="1"/>
</dbReference>
<dbReference type="RefSeq" id="XP_022734518.1">
    <property type="nucleotide sequence ID" value="XM_022878783.1"/>
</dbReference>
<dbReference type="InterPro" id="IPR039607">
    <property type="entry name" value="VQ_8/17/18/20/21/25"/>
</dbReference>
<sequence length="219" mass="23906">MSPVNSHERPPRRDLMINGLRPSPLTISKDSHFIQKPSAGVMSQTAAARPKQQQRQGPVIIYTYSPKIIHTQARDFMALVQKLTGFSRSDEVNETAPSRPRKNKAKDNSLSPLEGDINTKLAANRQEDNDSSSALTDENGCFSVAGGDVNNVSSSYVPMTVSPTNPFFADIPLFTPNSAAFFCSPRPVYKFADNAIVSPSLGNSNSPTLLEFMKGLPDY</sequence>
<dbReference type="Pfam" id="PF05678">
    <property type="entry name" value="VQ"/>
    <property type="match status" value="1"/>
</dbReference>
<feature type="region of interest" description="Disordered" evidence="1">
    <location>
        <begin position="88"/>
        <end position="117"/>
    </location>
</feature>
<protein>
    <submittedName>
        <fullName evidence="4">VQ motif-containing protein 8, chloroplastic</fullName>
    </submittedName>
</protein>
<feature type="region of interest" description="Disordered" evidence="1">
    <location>
        <begin position="1"/>
        <end position="22"/>
    </location>
</feature>
<dbReference type="OrthoDB" id="1917757at2759"/>
<evidence type="ECO:0000313" key="4">
    <source>
        <dbReference type="RefSeq" id="XP_022734518.1"/>
    </source>
</evidence>
<dbReference type="GO" id="GO:0005634">
    <property type="term" value="C:nucleus"/>
    <property type="evidence" value="ECO:0007669"/>
    <property type="project" value="TreeGrafter"/>
</dbReference>
<organism evidence="3 4">
    <name type="scientific">Durio zibethinus</name>
    <name type="common">Durian</name>
    <dbReference type="NCBI Taxonomy" id="66656"/>
    <lineage>
        <taxon>Eukaryota</taxon>
        <taxon>Viridiplantae</taxon>
        <taxon>Streptophyta</taxon>
        <taxon>Embryophyta</taxon>
        <taxon>Tracheophyta</taxon>
        <taxon>Spermatophyta</taxon>
        <taxon>Magnoliopsida</taxon>
        <taxon>eudicotyledons</taxon>
        <taxon>Gunneridae</taxon>
        <taxon>Pentapetalae</taxon>
        <taxon>rosids</taxon>
        <taxon>malvids</taxon>
        <taxon>Malvales</taxon>
        <taxon>Malvaceae</taxon>
        <taxon>Helicteroideae</taxon>
        <taxon>Durio</taxon>
    </lineage>
</organism>
<evidence type="ECO:0000259" key="2">
    <source>
        <dbReference type="Pfam" id="PF05678"/>
    </source>
</evidence>
<dbReference type="Proteomes" id="UP000515121">
    <property type="component" value="Unplaced"/>
</dbReference>
<evidence type="ECO:0000313" key="3">
    <source>
        <dbReference type="Proteomes" id="UP000515121"/>
    </source>
</evidence>
<accession>A0A6P5Y271</accession>
<evidence type="ECO:0000256" key="1">
    <source>
        <dbReference type="SAM" id="MobiDB-lite"/>
    </source>
</evidence>
<keyword evidence="3" id="KW-1185">Reference proteome</keyword>